<evidence type="ECO:0000256" key="2">
    <source>
        <dbReference type="SAM" id="SignalP"/>
    </source>
</evidence>
<keyword evidence="2" id="KW-0732">Signal</keyword>
<evidence type="ECO:0000256" key="1">
    <source>
        <dbReference type="SAM" id="MobiDB-lite"/>
    </source>
</evidence>
<keyword evidence="4" id="KW-1185">Reference proteome</keyword>
<reference evidence="3 4" key="1">
    <citation type="submission" date="2019-12" db="EMBL/GenBank/DDBJ databases">
        <authorList>
            <person name="Li M."/>
        </authorList>
    </citation>
    <scope>NUCLEOTIDE SEQUENCE [LARGE SCALE GENOMIC DNA]</scope>
    <source>
        <strain evidence="3 4">GBMRC 2024</strain>
    </source>
</reference>
<dbReference type="AlphaFoldDB" id="A0A6L7G6E4"/>
<feature type="region of interest" description="Disordered" evidence="1">
    <location>
        <begin position="444"/>
        <end position="463"/>
    </location>
</feature>
<dbReference type="InterPro" id="IPR015943">
    <property type="entry name" value="WD40/YVTN_repeat-like_dom_sf"/>
</dbReference>
<gene>
    <name evidence="3" type="ORF">GR170_10375</name>
</gene>
<accession>A0A6L7G6E4</accession>
<dbReference type="InterPro" id="IPR011048">
    <property type="entry name" value="Haem_d1_sf"/>
</dbReference>
<dbReference type="RefSeq" id="WP_160894368.1">
    <property type="nucleotide sequence ID" value="NZ_WUMU01000010.1"/>
</dbReference>
<feature type="signal peptide" evidence="2">
    <location>
        <begin position="1"/>
        <end position="33"/>
    </location>
</feature>
<dbReference type="GO" id="GO:0005524">
    <property type="term" value="F:ATP binding"/>
    <property type="evidence" value="ECO:0007669"/>
    <property type="project" value="UniProtKB-KW"/>
</dbReference>
<dbReference type="EMBL" id="WUMU01000010">
    <property type="protein sequence ID" value="MXN18243.1"/>
    <property type="molecule type" value="Genomic_DNA"/>
</dbReference>
<feature type="compositionally biased region" description="Basic and acidic residues" evidence="1">
    <location>
        <begin position="446"/>
        <end position="457"/>
    </location>
</feature>
<keyword evidence="3" id="KW-0547">Nucleotide-binding</keyword>
<organism evidence="3 4">
    <name type="scientific">Pseudooceanicola albus</name>
    <dbReference type="NCBI Taxonomy" id="2692189"/>
    <lineage>
        <taxon>Bacteria</taxon>
        <taxon>Pseudomonadati</taxon>
        <taxon>Pseudomonadota</taxon>
        <taxon>Alphaproteobacteria</taxon>
        <taxon>Rhodobacterales</taxon>
        <taxon>Paracoccaceae</taxon>
        <taxon>Pseudooceanicola</taxon>
    </lineage>
</organism>
<comment type="caution">
    <text evidence="3">The sequence shown here is derived from an EMBL/GenBank/DDBJ whole genome shotgun (WGS) entry which is preliminary data.</text>
</comment>
<dbReference type="Gene3D" id="2.130.10.10">
    <property type="entry name" value="YVTN repeat-like/Quinoprotein amine dehydrogenase"/>
    <property type="match status" value="1"/>
</dbReference>
<feature type="chain" id="PRO_5026718040" evidence="2">
    <location>
        <begin position="34"/>
        <end position="463"/>
    </location>
</feature>
<dbReference type="InterPro" id="IPR011964">
    <property type="entry name" value="YVTN_b-propeller_repeat"/>
</dbReference>
<name>A0A6L7G6E4_9RHOB</name>
<proteinExistence type="predicted"/>
<dbReference type="PANTHER" id="PTHR47197:SF3">
    <property type="entry name" value="DIHYDRO-HEME D1 DEHYDROGENASE"/>
    <property type="match status" value="1"/>
</dbReference>
<keyword evidence="3" id="KW-0067">ATP-binding</keyword>
<dbReference type="NCBIfam" id="TIGR02276">
    <property type="entry name" value="beta_rpt_yvtn"/>
    <property type="match status" value="1"/>
</dbReference>
<evidence type="ECO:0000313" key="4">
    <source>
        <dbReference type="Proteomes" id="UP000477911"/>
    </source>
</evidence>
<evidence type="ECO:0000313" key="3">
    <source>
        <dbReference type="EMBL" id="MXN18243.1"/>
    </source>
</evidence>
<sequence>MSGFTGQRHARPANWLVAAAVAGIVALAGAAQAQEAFTRAGPAQGEFAAFADDMGPITAGSTVDLKGRGLTPGAQITLRQGGVALNGGQPVTVAQDGTFALQVQIPKTAPVGPYPVVAEMADPAYATTFDVRVTADLGPIGTDQFKLSQTDGVPGLYQVVEAPSLGAIYVAAANGRPPVEKSSVAKYDAKTMKLLAEVTPAASDKGGVYAVYGLDVDARAGQVWTTNTRQNTVAVYSTDDLKLIKQFPDGAVAHPRDVRIYDGKAYVSATFTPDIEVFDIATLEHVGTIELHSGKRGEVFGNGGMMIDAKSGTMVVASLGSNEVAVVDLATGKQVGAYPVPGAERVIGVGYDAARGHIYTANSGSGDVSILDAGSGKLIRTVPVGSGPLNVAVAGNGDVYVAVRSSGTVVVLSPEGDVIGNLAIGSFPNQLAADAEGGVLVVNKRKGGDDPTGDKITRITPAS</sequence>
<dbReference type="PANTHER" id="PTHR47197">
    <property type="entry name" value="PROTEIN NIRF"/>
    <property type="match status" value="1"/>
</dbReference>
<dbReference type="Proteomes" id="UP000477911">
    <property type="component" value="Unassembled WGS sequence"/>
</dbReference>
<dbReference type="InterPro" id="IPR051200">
    <property type="entry name" value="Host-pathogen_enzymatic-act"/>
</dbReference>
<protein>
    <submittedName>
        <fullName evidence="3">ATP-binding protein</fullName>
    </submittedName>
</protein>
<dbReference type="SUPFAM" id="SSF51004">
    <property type="entry name" value="C-terminal (heme d1) domain of cytochrome cd1-nitrite reductase"/>
    <property type="match status" value="1"/>
</dbReference>